<dbReference type="Gene3D" id="3.90.550.10">
    <property type="entry name" value="Spore Coat Polysaccharide Biosynthesis Protein SpsA, Chain A"/>
    <property type="match status" value="1"/>
</dbReference>
<dbReference type="SUPFAM" id="SSF53448">
    <property type="entry name" value="Nucleotide-diphospho-sugar transferases"/>
    <property type="match status" value="1"/>
</dbReference>
<accession>X1B9T9</accession>
<proteinExistence type="predicted"/>
<dbReference type="PANTHER" id="PTHR10859">
    <property type="entry name" value="GLYCOSYL TRANSFERASE"/>
    <property type="match status" value="1"/>
</dbReference>
<dbReference type="AlphaFoldDB" id="X1B9T9"/>
<dbReference type="GO" id="GO:0006487">
    <property type="term" value="P:protein N-linked glycosylation"/>
    <property type="evidence" value="ECO:0007669"/>
    <property type="project" value="TreeGrafter"/>
</dbReference>
<protein>
    <recommendedName>
        <fullName evidence="2">Glycosyl transferase family 2</fullName>
    </recommendedName>
</protein>
<comment type="caution">
    <text evidence="1">The sequence shown here is derived from an EMBL/GenBank/DDBJ whole genome shotgun (WGS) entry which is preliminary data.</text>
</comment>
<dbReference type="EMBL" id="BART01016143">
    <property type="protein sequence ID" value="GAG78022.1"/>
    <property type="molecule type" value="Genomic_DNA"/>
</dbReference>
<sequence length="139" mass="15314">VKPIIGGIADMVVGSRYMGKNALEIPLYRRMGMILINFFSRIGSNSVVKDPQSGFKAFSSNALETVIQVKADGYGIETELLALAMKSDLRIVEVPINIRYNGIGKTSKKNPILQGSEMIGTALRLIIDNMRKQINQTIK</sequence>
<name>X1B9T9_9ZZZZ</name>
<feature type="non-terminal residue" evidence="1">
    <location>
        <position position="1"/>
    </location>
</feature>
<reference evidence="1" key="1">
    <citation type="journal article" date="2014" name="Front. Microbiol.">
        <title>High frequency of phylogenetically diverse reductive dehalogenase-homologous genes in deep subseafloor sedimentary metagenomes.</title>
        <authorList>
            <person name="Kawai M."/>
            <person name="Futagami T."/>
            <person name="Toyoda A."/>
            <person name="Takaki Y."/>
            <person name="Nishi S."/>
            <person name="Hori S."/>
            <person name="Arai W."/>
            <person name="Tsubouchi T."/>
            <person name="Morono Y."/>
            <person name="Uchiyama I."/>
            <person name="Ito T."/>
            <person name="Fujiyama A."/>
            <person name="Inagaki F."/>
            <person name="Takami H."/>
        </authorList>
    </citation>
    <scope>NUCLEOTIDE SEQUENCE</scope>
    <source>
        <strain evidence="1">Expedition CK06-06</strain>
    </source>
</reference>
<organism evidence="1">
    <name type="scientific">marine sediment metagenome</name>
    <dbReference type="NCBI Taxonomy" id="412755"/>
    <lineage>
        <taxon>unclassified sequences</taxon>
        <taxon>metagenomes</taxon>
        <taxon>ecological metagenomes</taxon>
    </lineage>
</organism>
<dbReference type="InterPro" id="IPR029044">
    <property type="entry name" value="Nucleotide-diphossugar_trans"/>
</dbReference>
<evidence type="ECO:0008006" key="2">
    <source>
        <dbReference type="Google" id="ProtNLM"/>
    </source>
</evidence>
<dbReference type="PANTHER" id="PTHR10859:SF91">
    <property type="entry name" value="DOLICHYL-PHOSPHATE BETA-GLUCOSYLTRANSFERASE"/>
    <property type="match status" value="1"/>
</dbReference>
<gene>
    <name evidence="1" type="ORF">S01H4_31135</name>
</gene>
<evidence type="ECO:0000313" key="1">
    <source>
        <dbReference type="EMBL" id="GAG78022.1"/>
    </source>
</evidence>